<sequence>MQYRVFIALALLSLAKAAPSDPAPTVAVGVPLPESDKNHLCKFLKSFEETRMELFGVIMGINMVFISQAEQNFPNEFADYLNNRIREKNTSLSLWQRKFGVDREQMKLILQNDTVAQQWAKDHVFESHYLEMHLSLFTAIHAISQRTVDAANRMKSSLSEATVASEHEFFDKFNQYSNSGHFGLNALTDLVSTLESKFKNKIQCSKEVD</sequence>
<feature type="signal peptide" evidence="1">
    <location>
        <begin position="1"/>
        <end position="17"/>
    </location>
</feature>
<feature type="chain" id="PRO_5017482479" evidence="1">
    <location>
        <begin position="18"/>
        <end position="209"/>
    </location>
</feature>
<evidence type="ECO:0000313" key="3">
    <source>
        <dbReference type="Proteomes" id="UP000268350"/>
    </source>
</evidence>
<dbReference type="OMA" id="KLKHRYQ"/>
<gene>
    <name evidence="2" type="ORF">DGUA_6G015748</name>
</gene>
<dbReference type="OrthoDB" id="10371365at2759"/>
<protein>
    <submittedName>
        <fullName evidence="2">Uncharacterized protein</fullName>
    </submittedName>
</protein>
<dbReference type="Proteomes" id="UP000268350">
    <property type="component" value="Unassembled WGS sequence"/>
</dbReference>
<name>A0A3B0KQ23_DROGU</name>
<proteinExistence type="predicted"/>
<dbReference type="EMBL" id="OUUW01000013">
    <property type="protein sequence ID" value="SPP87946.1"/>
    <property type="molecule type" value="Genomic_DNA"/>
</dbReference>
<evidence type="ECO:0000256" key="1">
    <source>
        <dbReference type="SAM" id="SignalP"/>
    </source>
</evidence>
<keyword evidence="1" id="KW-0732">Signal</keyword>
<reference evidence="3" key="1">
    <citation type="submission" date="2018-01" db="EMBL/GenBank/DDBJ databases">
        <authorList>
            <person name="Alioto T."/>
            <person name="Alioto T."/>
        </authorList>
    </citation>
    <scope>NUCLEOTIDE SEQUENCE [LARGE SCALE GENOMIC DNA]</scope>
</reference>
<evidence type="ECO:0000313" key="2">
    <source>
        <dbReference type="EMBL" id="SPP87946.1"/>
    </source>
</evidence>
<organism evidence="2 3">
    <name type="scientific">Drosophila guanche</name>
    <name type="common">Fruit fly</name>
    <dbReference type="NCBI Taxonomy" id="7266"/>
    <lineage>
        <taxon>Eukaryota</taxon>
        <taxon>Metazoa</taxon>
        <taxon>Ecdysozoa</taxon>
        <taxon>Arthropoda</taxon>
        <taxon>Hexapoda</taxon>
        <taxon>Insecta</taxon>
        <taxon>Pterygota</taxon>
        <taxon>Neoptera</taxon>
        <taxon>Endopterygota</taxon>
        <taxon>Diptera</taxon>
        <taxon>Brachycera</taxon>
        <taxon>Muscomorpha</taxon>
        <taxon>Ephydroidea</taxon>
        <taxon>Drosophilidae</taxon>
        <taxon>Drosophila</taxon>
        <taxon>Sophophora</taxon>
    </lineage>
</organism>
<dbReference type="AlphaFoldDB" id="A0A3B0KQ23"/>
<keyword evidence="3" id="KW-1185">Reference proteome</keyword>
<accession>A0A3B0KQ23</accession>